<dbReference type="Proteomes" id="UP000294530">
    <property type="component" value="Unassembled WGS sequence"/>
</dbReference>
<dbReference type="Gene3D" id="3.40.50.300">
    <property type="entry name" value="P-loop containing nucleotide triphosphate hydrolases"/>
    <property type="match status" value="2"/>
</dbReference>
<comment type="caution">
    <text evidence="4">The sequence shown here is derived from an EMBL/GenBank/DDBJ whole genome shotgun (WGS) entry which is preliminary data.</text>
</comment>
<dbReference type="GO" id="GO:0005524">
    <property type="term" value="F:ATP binding"/>
    <property type="evidence" value="ECO:0007669"/>
    <property type="project" value="UniProtKB-KW"/>
</dbReference>
<dbReference type="InterPro" id="IPR041569">
    <property type="entry name" value="AAA_lid_3"/>
</dbReference>
<evidence type="ECO:0000313" key="4">
    <source>
        <dbReference type="EMBL" id="TDH73355.1"/>
    </source>
</evidence>
<evidence type="ECO:0000313" key="5">
    <source>
        <dbReference type="Proteomes" id="UP000294530"/>
    </source>
</evidence>
<sequence>MATICVNGAAVVTKDERCILYTSAVDDAHKYVRVSCKDRAAFCLLRHQEVIGSVASFGLVEALQLSENRENLQVEPATHDNNLTGAATCKCKCGIITGIRVRFLDRTRPSGAVLRGLQHIASRLFDGAIVWKGRRSSVSWLGIKDAIQFVDLQWGEVGLGCCEQLGMITSASRVELSFHGEKRPGATQFKTSELYVKQIASELGGVDKYSRRLLRTIRLHFESEQIGHATAKPSVGAIISGLPGIGKTALAKAICKKLGVSSIFLDAADIFQTHVGESEKQLVQVFDSAISQAPSILIIDGIEAIAGNRRALANSQSALEFGVLNVLLSFLEKLKSSHQKIFVLGTTSRAEDVDSAIISNRRLDQVVYIAPPTQIERFEILQILTNAWKGGLDIKFLNQLSERTGGFVGADLLSLCQKAFQVCLNESTKSKAEDNFTVCPRHFEQALAVTFPSVLQAHYLLQKQQQPISTSLQNYGDAVSEGVFSCVYGMNDAVQNLRVSLIDPLVDCSRFLKFGTMPPKGVLLIGPPGSGKTYLANAVAKEVRRLGLASFVSVQCSDLLTKIVGDTEKALHDLFVTARNAAPCVLYFDHIESIAPLRGFDTSTEQTFDRMLSMLLVEMDGFNSSRLELQRSLASDEARTAFLKEHVVILASTTNRKSLDPSILRPGRFDVHIHIGYPDEDARKAIIVQALKQVSVDYTTSVLFGSRDALASHLAKHSGGLSAADLNAILREASMASMRDNLEATSVAIQHVLQALQKAASSCDDVIDKRCHY</sequence>
<dbReference type="PANTHER" id="PTHR23077">
    <property type="entry name" value="AAA-FAMILY ATPASE"/>
    <property type="match status" value="1"/>
</dbReference>
<dbReference type="SMART" id="SM00382">
    <property type="entry name" value="AAA"/>
    <property type="match status" value="2"/>
</dbReference>
<dbReference type="KEGG" id="blac:94350852"/>
<dbReference type="InterPro" id="IPR003593">
    <property type="entry name" value="AAA+_ATPase"/>
</dbReference>
<dbReference type="PANTHER" id="PTHR23077:SF27">
    <property type="entry name" value="ATPASE FAMILY GENE 2 PROTEIN HOMOLOG A"/>
    <property type="match status" value="1"/>
</dbReference>
<dbReference type="SUPFAM" id="SSF52540">
    <property type="entry name" value="P-loop containing nucleoside triphosphate hydrolases"/>
    <property type="match status" value="2"/>
</dbReference>
<proteinExistence type="predicted"/>
<dbReference type="EMBL" id="SHOA02000001">
    <property type="protein sequence ID" value="TDH73355.1"/>
    <property type="molecule type" value="Genomic_DNA"/>
</dbReference>
<protein>
    <recommendedName>
        <fullName evidence="3">AAA+ ATPase domain-containing protein</fullName>
    </recommendedName>
</protein>
<evidence type="ECO:0000256" key="1">
    <source>
        <dbReference type="ARBA" id="ARBA00022741"/>
    </source>
</evidence>
<dbReference type="Pfam" id="PF17862">
    <property type="entry name" value="AAA_lid_3"/>
    <property type="match status" value="1"/>
</dbReference>
<dbReference type="FunFam" id="3.40.50.300:FF:001921">
    <property type="entry name" value="AAA ATPase domain-containing protein"/>
    <property type="match status" value="1"/>
</dbReference>
<keyword evidence="1" id="KW-0547">Nucleotide-binding</keyword>
<organism evidence="4 5">
    <name type="scientific">Bremia lactucae</name>
    <name type="common">Lettuce downy mildew</name>
    <dbReference type="NCBI Taxonomy" id="4779"/>
    <lineage>
        <taxon>Eukaryota</taxon>
        <taxon>Sar</taxon>
        <taxon>Stramenopiles</taxon>
        <taxon>Oomycota</taxon>
        <taxon>Peronosporomycetes</taxon>
        <taxon>Peronosporales</taxon>
        <taxon>Peronosporaceae</taxon>
        <taxon>Bremia</taxon>
    </lineage>
</organism>
<dbReference type="Gene3D" id="1.10.8.60">
    <property type="match status" value="2"/>
</dbReference>
<dbReference type="AlphaFoldDB" id="A0A976IKB4"/>
<keyword evidence="5" id="KW-1185">Reference proteome</keyword>
<gene>
    <name evidence="4" type="ORF">CCR75_007117</name>
</gene>
<name>A0A976IKB4_BRELC</name>
<dbReference type="RefSeq" id="XP_067822853.1">
    <property type="nucleotide sequence ID" value="XM_067965181.1"/>
</dbReference>
<keyword evidence="2" id="KW-0067">ATP-binding</keyword>
<reference evidence="4 5" key="1">
    <citation type="journal article" date="2021" name="Genome Biol.">
        <title>AFLAP: assembly-free linkage analysis pipeline using k-mers from genome sequencing data.</title>
        <authorList>
            <person name="Fletcher K."/>
            <person name="Zhang L."/>
            <person name="Gil J."/>
            <person name="Han R."/>
            <person name="Cavanaugh K."/>
            <person name="Michelmore R."/>
        </authorList>
    </citation>
    <scope>NUCLEOTIDE SEQUENCE [LARGE SCALE GENOMIC DNA]</scope>
    <source>
        <strain evidence="4 5">SF5</strain>
    </source>
</reference>
<dbReference type="InterPro" id="IPR003959">
    <property type="entry name" value="ATPase_AAA_core"/>
</dbReference>
<feature type="domain" description="AAA+ ATPase" evidence="3">
    <location>
        <begin position="518"/>
        <end position="679"/>
    </location>
</feature>
<dbReference type="GO" id="GO:0016887">
    <property type="term" value="F:ATP hydrolysis activity"/>
    <property type="evidence" value="ECO:0007669"/>
    <property type="project" value="InterPro"/>
</dbReference>
<accession>A0A976IKB4</accession>
<dbReference type="Pfam" id="PF00004">
    <property type="entry name" value="AAA"/>
    <property type="match status" value="2"/>
</dbReference>
<dbReference type="InterPro" id="IPR050168">
    <property type="entry name" value="AAA_ATPase_domain"/>
</dbReference>
<dbReference type="GeneID" id="94350852"/>
<dbReference type="CDD" id="cd19481">
    <property type="entry name" value="RecA-like_protease"/>
    <property type="match status" value="1"/>
</dbReference>
<feature type="domain" description="AAA+ ATPase" evidence="3">
    <location>
        <begin position="233"/>
        <end position="373"/>
    </location>
</feature>
<evidence type="ECO:0000256" key="2">
    <source>
        <dbReference type="ARBA" id="ARBA00022840"/>
    </source>
</evidence>
<dbReference type="GO" id="GO:0005737">
    <property type="term" value="C:cytoplasm"/>
    <property type="evidence" value="ECO:0007669"/>
    <property type="project" value="TreeGrafter"/>
</dbReference>
<evidence type="ECO:0000259" key="3">
    <source>
        <dbReference type="SMART" id="SM00382"/>
    </source>
</evidence>
<dbReference type="InterPro" id="IPR027417">
    <property type="entry name" value="P-loop_NTPase"/>
</dbReference>
<dbReference type="OrthoDB" id="27435at2759"/>